<dbReference type="EMBL" id="VISQ01000001">
    <property type="protein sequence ID" value="TVZ72198.1"/>
    <property type="molecule type" value="Genomic_DNA"/>
</dbReference>
<keyword evidence="1" id="KW-0812">Transmembrane</keyword>
<keyword evidence="1" id="KW-0472">Membrane</keyword>
<keyword evidence="1" id="KW-1133">Transmembrane helix</keyword>
<dbReference type="AlphaFoldDB" id="A0A542BNV5"/>
<comment type="caution">
    <text evidence="2">The sequence shown here is derived from an EMBL/GenBank/DDBJ whole genome shotgun (WGS) entry which is preliminary data.</text>
</comment>
<protein>
    <submittedName>
        <fullName evidence="2">Uncharacterized protein</fullName>
    </submittedName>
</protein>
<name>A0A542BNV5_SERFO</name>
<organism evidence="2">
    <name type="scientific">Serratia fonticola</name>
    <dbReference type="NCBI Taxonomy" id="47917"/>
    <lineage>
        <taxon>Bacteria</taxon>
        <taxon>Pseudomonadati</taxon>
        <taxon>Pseudomonadota</taxon>
        <taxon>Gammaproteobacteria</taxon>
        <taxon>Enterobacterales</taxon>
        <taxon>Yersiniaceae</taxon>
        <taxon>Serratia</taxon>
    </lineage>
</organism>
<reference evidence="2" key="1">
    <citation type="submission" date="2019-06" db="EMBL/GenBank/DDBJ databases">
        <authorList>
            <person name="Deangelis K."/>
            <person name="Huntemann M."/>
            <person name="Clum A."/>
            <person name="Pillay M."/>
            <person name="Palaniappan K."/>
            <person name="Varghese N."/>
            <person name="Mikhailova N."/>
            <person name="Stamatis D."/>
            <person name="Reddy T."/>
            <person name="Daum C."/>
            <person name="Shapiro N."/>
            <person name="Ivanova N."/>
            <person name="Kyrpides N."/>
            <person name="Woyke T."/>
        </authorList>
    </citation>
    <scope>NUCLEOTIDE SEQUENCE [LARGE SCALE GENOMIC DNA]</scope>
    <source>
        <strain evidence="2">128R</strain>
    </source>
</reference>
<proteinExistence type="predicted"/>
<feature type="transmembrane region" description="Helical" evidence="1">
    <location>
        <begin position="12"/>
        <end position="32"/>
    </location>
</feature>
<gene>
    <name evidence="2" type="ORF">FHU10_4867</name>
</gene>
<accession>A0A542BNV5</accession>
<evidence type="ECO:0000256" key="1">
    <source>
        <dbReference type="SAM" id="Phobius"/>
    </source>
</evidence>
<sequence>MGLFAIPLQTLIPKSCVVLTAIKALFILIAVFL</sequence>
<reference evidence="2" key="2">
    <citation type="submission" date="2019-08" db="EMBL/GenBank/DDBJ databases">
        <title>Investigation of anaerobic lignin degradation for improved lignocellulosic biofuels.</title>
        <authorList>
            <person name="Deangelis K.PhD."/>
        </authorList>
    </citation>
    <scope>NUCLEOTIDE SEQUENCE [LARGE SCALE GENOMIC DNA]</scope>
    <source>
        <strain evidence="2">128R</strain>
    </source>
</reference>
<evidence type="ECO:0000313" key="2">
    <source>
        <dbReference type="EMBL" id="TVZ72198.1"/>
    </source>
</evidence>